<evidence type="ECO:0000259" key="4">
    <source>
        <dbReference type="PROSITE" id="PS50949"/>
    </source>
</evidence>
<dbReference type="Proteomes" id="UP000316968">
    <property type="component" value="Chromosome"/>
</dbReference>
<evidence type="ECO:0000256" key="1">
    <source>
        <dbReference type="ARBA" id="ARBA00023015"/>
    </source>
</evidence>
<dbReference type="InterPro" id="IPR036388">
    <property type="entry name" value="WH-like_DNA-bd_sf"/>
</dbReference>
<feature type="domain" description="HTH gntR-type" evidence="4">
    <location>
        <begin position="13"/>
        <end position="80"/>
    </location>
</feature>
<dbReference type="Pfam" id="PF07729">
    <property type="entry name" value="FCD"/>
    <property type="match status" value="1"/>
</dbReference>
<dbReference type="GO" id="GO:0003700">
    <property type="term" value="F:DNA-binding transcription factor activity"/>
    <property type="evidence" value="ECO:0007669"/>
    <property type="project" value="InterPro"/>
</dbReference>
<evidence type="ECO:0000313" key="6">
    <source>
        <dbReference type="Proteomes" id="UP000316968"/>
    </source>
</evidence>
<dbReference type="PANTHER" id="PTHR43537:SF24">
    <property type="entry name" value="GLUCONATE OPERON TRANSCRIPTIONAL REPRESSOR"/>
    <property type="match status" value="1"/>
</dbReference>
<gene>
    <name evidence="5" type="ORF">FFV09_12005</name>
</gene>
<dbReference type="SUPFAM" id="SSF48008">
    <property type="entry name" value="GntR ligand-binding domain-like"/>
    <property type="match status" value="1"/>
</dbReference>
<dbReference type="EMBL" id="CP041217">
    <property type="protein sequence ID" value="QDH21498.1"/>
    <property type="molecule type" value="Genomic_DNA"/>
</dbReference>
<accession>A0A4Y6UYA0</accession>
<proteinExistence type="predicted"/>
<dbReference type="Gene3D" id="1.20.120.530">
    <property type="entry name" value="GntR ligand-binding domain-like"/>
    <property type="match status" value="1"/>
</dbReference>
<evidence type="ECO:0000313" key="5">
    <source>
        <dbReference type="EMBL" id="QDH21498.1"/>
    </source>
</evidence>
<reference evidence="5 6" key="1">
    <citation type="submission" date="2019-06" db="EMBL/GenBank/DDBJ databases">
        <title>Saccharibacillus brassicae sp. nov., an endophytic bacterium isolated from Chinese cabbage seeds (Brassica pekinensis).</title>
        <authorList>
            <person name="Jiang L."/>
            <person name="Lee J."/>
            <person name="Kim S.W."/>
        </authorList>
    </citation>
    <scope>NUCLEOTIDE SEQUENCE [LARGE SCALE GENOMIC DNA]</scope>
    <source>
        <strain evidence="6">KCTC 43072 / ATSA2</strain>
    </source>
</reference>
<dbReference type="OrthoDB" id="9781630at2"/>
<dbReference type="KEGG" id="saca:FFV09_12005"/>
<dbReference type="PANTHER" id="PTHR43537">
    <property type="entry name" value="TRANSCRIPTIONAL REGULATOR, GNTR FAMILY"/>
    <property type="match status" value="1"/>
</dbReference>
<dbReference type="GO" id="GO:0003677">
    <property type="term" value="F:DNA binding"/>
    <property type="evidence" value="ECO:0007669"/>
    <property type="project" value="UniProtKB-KW"/>
</dbReference>
<dbReference type="SMART" id="SM00895">
    <property type="entry name" value="FCD"/>
    <property type="match status" value="1"/>
</dbReference>
<dbReference type="InterPro" id="IPR000524">
    <property type="entry name" value="Tscrpt_reg_HTH_GntR"/>
</dbReference>
<dbReference type="PRINTS" id="PR00035">
    <property type="entry name" value="HTHGNTR"/>
</dbReference>
<dbReference type="RefSeq" id="WP_141448043.1">
    <property type="nucleotide sequence ID" value="NZ_CP041217.1"/>
</dbReference>
<dbReference type="AlphaFoldDB" id="A0A4Y6UYA0"/>
<organism evidence="5 6">
    <name type="scientific">Saccharibacillus brassicae</name>
    <dbReference type="NCBI Taxonomy" id="2583377"/>
    <lineage>
        <taxon>Bacteria</taxon>
        <taxon>Bacillati</taxon>
        <taxon>Bacillota</taxon>
        <taxon>Bacilli</taxon>
        <taxon>Bacillales</taxon>
        <taxon>Paenibacillaceae</taxon>
        <taxon>Saccharibacillus</taxon>
    </lineage>
</organism>
<evidence type="ECO:0000256" key="3">
    <source>
        <dbReference type="ARBA" id="ARBA00023163"/>
    </source>
</evidence>
<dbReference type="InterPro" id="IPR008920">
    <property type="entry name" value="TF_FadR/GntR_C"/>
</dbReference>
<keyword evidence="2" id="KW-0238">DNA-binding</keyword>
<dbReference type="PROSITE" id="PS50949">
    <property type="entry name" value="HTH_GNTR"/>
    <property type="match status" value="1"/>
</dbReference>
<dbReference type="InterPro" id="IPR011711">
    <property type="entry name" value="GntR_C"/>
</dbReference>
<keyword evidence="6" id="KW-1185">Reference proteome</keyword>
<evidence type="ECO:0000256" key="2">
    <source>
        <dbReference type="ARBA" id="ARBA00023125"/>
    </source>
</evidence>
<dbReference type="Gene3D" id="1.10.10.10">
    <property type="entry name" value="Winged helix-like DNA-binding domain superfamily/Winged helix DNA-binding domain"/>
    <property type="match status" value="1"/>
</dbReference>
<dbReference type="CDD" id="cd07377">
    <property type="entry name" value="WHTH_GntR"/>
    <property type="match status" value="1"/>
</dbReference>
<dbReference type="SMART" id="SM00345">
    <property type="entry name" value="HTH_GNTR"/>
    <property type="match status" value="1"/>
</dbReference>
<keyword evidence="3" id="KW-0804">Transcription</keyword>
<sequence>MPIPAGFSMPNPLTAKQRAFRQLQEWIIDGTLKPGEKLNDSELAAALGVSRTPVREALQLLSVEGLVEMNPGVSTQVTAVDGGDVAKILPPLAVLQALAAELALPQVTAREIESLREINAEFGEALGRGDSHYALKLDEEFHGFVVDLVDNPYIANTISTFQAHIRRLFFHNSIILSLKSVDEHEDILQAFEQGDPAEVNRLVRGNWLRAIDAYDEALRENER</sequence>
<dbReference type="Pfam" id="PF00392">
    <property type="entry name" value="GntR"/>
    <property type="match status" value="1"/>
</dbReference>
<dbReference type="SUPFAM" id="SSF46785">
    <property type="entry name" value="Winged helix' DNA-binding domain"/>
    <property type="match status" value="1"/>
</dbReference>
<name>A0A4Y6UYA0_SACBS</name>
<dbReference type="InterPro" id="IPR036390">
    <property type="entry name" value="WH_DNA-bd_sf"/>
</dbReference>
<keyword evidence="1" id="KW-0805">Transcription regulation</keyword>
<protein>
    <submittedName>
        <fullName evidence="5">GntR family transcriptional regulator</fullName>
    </submittedName>
</protein>